<keyword evidence="8" id="KW-0406">Ion transport</keyword>
<keyword evidence="5 12" id="KW-0812">Transmembrane</keyword>
<dbReference type="STRING" id="407821.A0A087T3Q0"/>
<comment type="similarity">
    <text evidence="2 11">Belongs to the sodium:solute symporter (SSF) (TC 2.A.21) family.</text>
</comment>
<evidence type="ECO:0000256" key="4">
    <source>
        <dbReference type="ARBA" id="ARBA00022475"/>
    </source>
</evidence>
<dbReference type="GO" id="GO:0005886">
    <property type="term" value="C:plasma membrane"/>
    <property type="evidence" value="ECO:0007669"/>
    <property type="project" value="UniProtKB-SubCell"/>
</dbReference>
<dbReference type="InterPro" id="IPR038377">
    <property type="entry name" value="Na/Glc_symporter_sf"/>
</dbReference>
<dbReference type="InterPro" id="IPR001734">
    <property type="entry name" value="Na/solute_symporter"/>
</dbReference>
<evidence type="ECO:0000256" key="12">
    <source>
        <dbReference type="SAM" id="Phobius"/>
    </source>
</evidence>
<dbReference type="GO" id="GO:0006814">
    <property type="term" value="P:sodium ion transport"/>
    <property type="evidence" value="ECO:0007669"/>
    <property type="project" value="UniProtKB-KW"/>
</dbReference>
<accession>A0A087T3Q0</accession>
<dbReference type="GO" id="GO:0015293">
    <property type="term" value="F:symporter activity"/>
    <property type="evidence" value="ECO:0007669"/>
    <property type="project" value="TreeGrafter"/>
</dbReference>
<evidence type="ECO:0000256" key="2">
    <source>
        <dbReference type="ARBA" id="ARBA00006434"/>
    </source>
</evidence>
<name>A0A087T3Q0_STEMI</name>
<proteinExistence type="inferred from homology"/>
<keyword evidence="7" id="KW-0915">Sodium</keyword>
<keyword evidence="6 12" id="KW-1133">Transmembrane helix</keyword>
<dbReference type="PANTHER" id="PTHR42985">
    <property type="entry name" value="SODIUM-COUPLED MONOCARBOXYLATE TRANSPORTER"/>
    <property type="match status" value="1"/>
</dbReference>
<keyword evidence="14" id="KW-1185">Reference proteome</keyword>
<dbReference type="OMA" id="TEDENFW"/>
<dbReference type="EMBL" id="KK113264">
    <property type="protein sequence ID" value="KFM59739.1"/>
    <property type="molecule type" value="Genomic_DNA"/>
</dbReference>
<evidence type="ECO:0000256" key="8">
    <source>
        <dbReference type="ARBA" id="ARBA00023065"/>
    </source>
</evidence>
<dbReference type="Pfam" id="PF00474">
    <property type="entry name" value="SSF"/>
    <property type="match status" value="1"/>
</dbReference>
<keyword evidence="4" id="KW-1003">Cell membrane</keyword>
<evidence type="ECO:0000256" key="3">
    <source>
        <dbReference type="ARBA" id="ARBA00022448"/>
    </source>
</evidence>
<evidence type="ECO:0000256" key="10">
    <source>
        <dbReference type="ARBA" id="ARBA00023201"/>
    </source>
</evidence>
<dbReference type="Gene3D" id="1.20.1730.10">
    <property type="entry name" value="Sodium/glucose cotransporter"/>
    <property type="match status" value="1"/>
</dbReference>
<evidence type="ECO:0000256" key="9">
    <source>
        <dbReference type="ARBA" id="ARBA00023136"/>
    </source>
</evidence>
<evidence type="ECO:0000256" key="1">
    <source>
        <dbReference type="ARBA" id="ARBA00004651"/>
    </source>
</evidence>
<dbReference type="InterPro" id="IPR051163">
    <property type="entry name" value="Sodium:Solute_Symporter_SSF"/>
</dbReference>
<organism evidence="13 14">
    <name type="scientific">Stegodyphus mimosarum</name>
    <name type="common">African social velvet spider</name>
    <dbReference type="NCBI Taxonomy" id="407821"/>
    <lineage>
        <taxon>Eukaryota</taxon>
        <taxon>Metazoa</taxon>
        <taxon>Ecdysozoa</taxon>
        <taxon>Arthropoda</taxon>
        <taxon>Chelicerata</taxon>
        <taxon>Arachnida</taxon>
        <taxon>Araneae</taxon>
        <taxon>Araneomorphae</taxon>
        <taxon>Entelegynae</taxon>
        <taxon>Eresoidea</taxon>
        <taxon>Eresidae</taxon>
        <taxon>Stegodyphus</taxon>
    </lineage>
</organism>
<dbReference type="PANTHER" id="PTHR42985:SF40">
    <property type="entry name" value="LD47995P-RELATED"/>
    <property type="match status" value="1"/>
</dbReference>
<gene>
    <name evidence="13" type="ORF">X975_27079</name>
</gene>
<evidence type="ECO:0000256" key="5">
    <source>
        <dbReference type="ARBA" id="ARBA00022692"/>
    </source>
</evidence>
<evidence type="ECO:0000256" key="7">
    <source>
        <dbReference type="ARBA" id="ARBA00023053"/>
    </source>
</evidence>
<keyword evidence="10" id="KW-0739">Sodium transport</keyword>
<evidence type="ECO:0000313" key="13">
    <source>
        <dbReference type="EMBL" id="KFM59739.1"/>
    </source>
</evidence>
<evidence type="ECO:0000256" key="11">
    <source>
        <dbReference type="RuleBase" id="RU362091"/>
    </source>
</evidence>
<feature type="non-terminal residue" evidence="13">
    <location>
        <position position="149"/>
    </location>
</feature>
<dbReference type="OrthoDB" id="6132759at2759"/>
<protein>
    <submittedName>
        <fullName evidence="13">Sodium-coupled monocarboxylate transporter 1</fullName>
    </submittedName>
</protein>
<dbReference type="AlphaFoldDB" id="A0A087T3Q0"/>
<evidence type="ECO:0000313" key="14">
    <source>
        <dbReference type="Proteomes" id="UP000054359"/>
    </source>
</evidence>
<keyword evidence="3" id="KW-0813">Transport</keyword>
<sequence length="149" mass="16282">MFSVVAVAFIRTTGAYAVNQEQVQRIMTLRNSKRATIAILLSVPIFVTFNLLCCLCGLIFYAYFRTCDPLTSPDKPIQAADQIIPFYIASALNTYPGLPGLCIAGIFSASLSSISSQLNAFAAVMTVDFIKPVWPNLSKSVFLTKILCQ</sequence>
<feature type="transmembrane region" description="Helical" evidence="12">
    <location>
        <begin position="35"/>
        <end position="64"/>
    </location>
</feature>
<dbReference type="Proteomes" id="UP000054359">
    <property type="component" value="Unassembled WGS sequence"/>
</dbReference>
<comment type="subcellular location">
    <subcellularLocation>
        <location evidence="1">Cell membrane</location>
        <topology evidence="1">Multi-pass membrane protein</topology>
    </subcellularLocation>
</comment>
<keyword evidence="9 12" id="KW-0472">Membrane</keyword>
<dbReference type="PROSITE" id="PS50283">
    <property type="entry name" value="NA_SOLUT_SYMP_3"/>
    <property type="match status" value="1"/>
</dbReference>
<reference evidence="13 14" key="1">
    <citation type="submission" date="2013-11" db="EMBL/GenBank/DDBJ databases">
        <title>Genome sequencing of Stegodyphus mimosarum.</title>
        <authorList>
            <person name="Bechsgaard J."/>
        </authorList>
    </citation>
    <scope>NUCLEOTIDE SEQUENCE [LARGE SCALE GENOMIC DNA]</scope>
</reference>
<evidence type="ECO:0000256" key="6">
    <source>
        <dbReference type="ARBA" id="ARBA00022989"/>
    </source>
</evidence>